<evidence type="ECO:0000313" key="9">
    <source>
        <dbReference type="EMBL" id="KAL2817190.1"/>
    </source>
</evidence>
<dbReference type="InterPro" id="IPR052337">
    <property type="entry name" value="SAT4-like"/>
</dbReference>
<feature type="domain" description="Rhodopsin" evidence="8">
    <location>
        <begin position="52"/>
        <end position="293"/>
    </location>
</feature>
<feature type="transmembrane region" description="Helical" evidence="7">
    <location>
        <begin position="191"/>
        <end position="214"/>
    </location>
</feature>
<evidence type="ECO:0000256" key="2">
    <source>
        <dbReference type="ARBA" id="ARBA00022692"/>
    </source>
</evidence>
<feature type="region of interest" description="Disordered" evidence="6">
    <location>
        <begin position="310"/>
        <end position="374"/>
    </location>
</feature>
<feature type="transmembrane region" description="Helical" evidence="7">
    <location>
        <begin position="68"/>
        <end position="89"/>
    </location>
</feature>
<evidence type="ECO:0000256" key="3">
    <source>
        <dbReference type="ARBA" id="ARBA00022989"/>
    </source>
</evidence>
<dbReference type="Proteomes" id="UP001610334">
    <property type="component" value="Unassembled WGS sequence"/>
</dbReference>
<keyword evidence="4 7" id="KW-0472">Membrane</keyword>
<sequence>MSPEAFDQLMAAPALAAPAGITPNFDNPPNRNGLAWVVTTLCMVIATMCLLLRLFFRSWVEKKFRIEEALMIGAYGAYWGTAYAGYSLIYTPGYCVHTWNLRNRDLTKPLYLIHIYGNAYTMVLVLIKTAILTDWYRIFVSGNRIRTLFWWGCWGLIIFQNVWALICMLLLNLQCRPYEAIWKFWIPSKCYPLPIVMLTSASVQVVTDISMFLLPQKIIWSLHMTWRKKVGVSVIFGVGILASIAATFRLVHTVQFATEPDSMYLIGPLIWWACAETTCGFFIFSVPCLSKIIVESGLPRWTMSALTFSAKSSNPSNQNSNSGPRYRPHSLSQSKPKPKHWLDTNANYSVIGEGGIPMKTTGRPESQTNAHDGPQAYYPQAALQITPPVDICVSHDSLSHPGSEQHNNALSV</sequence>
<gene>
    <name evidence="9" type="ORF">BJX63DRAFT_386336</name>
</gene>
<name>A0ABR4HNY4_9EURO</name>
<feature type="transmembrane region" description="Helical" evidence="7">
    <location>
        <begin position="148"/>
        <end position="171"/>
    </location>
</feature>
<feature type="transmembrane region" description="Helical" evidence="7">
    <location>
        <begin position="230"/>
        <end position="250"/>
    </location>
</feature>
<dbReference type="PANTHER" id="PTHR33048">
    <property type="entry name" value="PTH11-LIKE INTEGRAL MEMBRANE PROTEIN (AFU_ORTHOLOGUE AFUA_5G11245)"/>
    <property type="match status" value="1"/>
</dbReference>
<keyword evidence="2 7" id="KW-0812">Transmembrane</keyword>
<evidence type="ECO:0000259" key="8">
    <source>
        <dbReference type="Pfam" id="PF20684"/>
    </source>
</evidence>
<feature type="transmembrane region" description="Helical" evidence="7">
    <location>
        <begin position="109"/>
        <end position="127"/>
    </location>
</feature>
<feature type="transmembrane region" description="Helical" evidence="7">
    <location>
        <begin position="33"/>
        <end position="56"/>
    </location>
</feature>
<dbReference type="InterPro" id="IPR049326">
    <property type="entry name" value="Rhodopsin_dom_fungi"/>
</dbReference>
<evidence type="ECO:0000256" key="4">
    <source>
        <dbReference type="ARBA" id="ARBA00023136"/>
    </source>
</evidence>
<proteinExistence type="inferred from homology"/>
<evidence type="ECO:0000313" key="10">
    <source>
        <dbReference type="Proteomes" id="UP001610334"/>
    </source>
</evidence>
<keyword evidence="10" id="KW-1185">Reference proteome</keyword>
<dbReference type="PANTHER" id="PTHR33048:SF47">
    <property type="entry name" value="INTEGRAL MEMBRANE PROTEIN-RELATED"/>
    <property type="match status" value="1"/>
</dbReference>
<keyword evidence="3 7" id="KW-1133">Transmembrane helix</keyword>
<evidence type="ECO:0000256" key="5">
    <source>
        <dbReference type="ARBA" id="ARBA00038359"/>
    </source>
</evidence>
<dbReference type="EMBL" id="JBFXLT010000019">
    <property type="protein sequence ID" value="KAL2817190.1"/>
    <property type="molecule type" value="Genomic_DNA"/>
</dbReference>
<feature type="compositionally biased region" description="Low complexity" evidence="6">
    <location>
        <begin position="310"/>
        <end position="322"/>
    </location>
</feature>
<reference evidence="9 10" key="1">
    <citation type="submission" date="2024-07" db="EMBL/GenBank/DDBJ databases">
        <title>Section-level genome sequencing and comparative genomics of Aspergillus sections Usti and Cavernicolus.</title>
        <authorList>
            <consortium name="Lawrence Berkeley National Laboratory"/>
            <person name="Nybo J.L."/>
            <person name="Vesth T.C."/>
            <person name="Theobald S."/>
            <person name="Frisvad J.C."/>
            <person name="Larsen T.O."/>
            <person name="Kjaerboelling I."/>
            <person name="Rothschild-Mancinelli K."/>
            <person name="Lyhne E.K."/>
            <person name="Kogle M.E."/>
            <person name="Barry K."/>
            <person name="Clum A."/>
            <person name="Na H."/>
            <person name="Ledsgaard L."/>
            <person name="Lin J."/>
            <person name="Lipzen A."/>
            <person name="Kuo A."/>
            <person name="Riley R."/>
            <person name="Mondo S."/>
            <person name="Labutti K."/>
            <person name="Haridas S."/>
            <person name="Pangalinan J."/>
            <person name="Salamov A.A."/>
            <person name="Simmons B.A."/>
            <person name="Magnuson J.K."/>
            <person name="Chen J."/>
            <person name="Drula E."/>
            <person name="Henrissat B."/>
            <person name="Wiebenga A."/>
            <person name="Lubbers R.J."/>
            <person name="Gomes A.C."/>
            <person name="Makela M.R."/>
            <person name="Stajich J."/>
            <person name="Grigoriev I.V."/>
            <person name="Mortensen U.H."/>
            <person name="De Vries R.P."/>
            <person name="Baker S.E."/>
            <person name="Andersen M.R."/>
        </authorList>
    </citation>
    <scope>NUCLEOTIDE SEQUENCE [LARGE SCALE GENOMIC DNA]</scope>
    <source>
        <strain evidence="9 10">CBS 588.65</strain>
    </source>
</reference>
<evidence type="ECO:0000256" key="1">
    <source>
        <dbReference type="ARBA" id="ARBA00004141"/>
    </source>
</evidence>
<comment type="caution">
    <text evidence="9">The sequence shown here is derived from an EMBL/GenBank/DDBJ whole genome shotgun (WGS) entry which is preliminary data.</text>
</comment>
<organism evidence="9 10">
    <name type="scientific">Aspergillus granulosus</name>
    <dbReference type="NCBI Taxonomy" id="176169"/>
    <lineage>
        <taxon>Eukaryota</taxon>
        <taxon>Fungi</taxon>
        <taxon>Dikarya</taxon>
        <taxon>Ascomycota</taxon>
        <taxon>Pezizomycotina</taxon>
        <taxon>Eurotiomycetes</taxon>
        <taxon>Eurotiomycetidae</taxon>
        <taxon>Eurotiales</taxon>
        <taxon>Aspergillaceae</taxon>
        <taxon>Aspergillus</taxon>
        <taxon>Aspergillus subgen. Nidulantes</taxon>
    </lineage>
</organism>
<accession>A0ABR4HNY4</accession>
<protein>
    <recommendedName>
        <fullName evidence="8">Rhodopsin domain-containing protein</fullName>
    </recommendedName>
</protein>
<comment type="subcellular location">
    <subcellularLocation>
        <location evidence="1">Membrane</location>
        <topology evidence="1">Multi-pass membrane protein</topology>
    </subcellularLocation>
</comment>
<feature type="transmembrane region" description="Helical" evidence="7">
    <location>
        <begin position="270"/>
        <end position="294"/>
    </location>
</feature>
<dbReference type="Pfam" id="PF20684">
    <property type="entry name" value="Fung_rhodopsin"/>
    <property type="match status" value="1"/>
</dbReference>
<evidence type="ECO:0000256" key="7">
    <source>
        <dbReference type="SAM" id="Phobius"/>
    </source>
</evidence>
<evidence type="ECO:0000256" key="6">
    <source>
        <dbReference type="SAM" id="MobiDB-lite"/>
    </source>
</evidence>
<comment type="similarity">
    <text evidence="5">Belongs to the SAT4 family.</text>
</comment>